<keyword evidence="3" id="KW-1185">Reference proteome</keyword>
<sequence>GSDHTDYLLYHKDIQGSTTSLVKEDGSDDATYRYTDFGETTINGDNKAENEVCYTGGIYDHSTGLYYLNARYYNPEDGRFVTEDTYRGETNEPDTQNLYNYCEADPINYVDPSGHKDLKINKYYTGFSYNKKEKYFYSKVNCWQRKFGYNNLYDYGSRVVKCNILWIKSYFNAKNHSNKKKKWRIELWKGNYGATMGGEIGLYYKKESSKVPHYEAVSNSDMMKMSYKLTYRTLKGKTKKIIERRETRHWWLNGFKFGHAWSIRRLHLDVSVEFPNSNMAKLFCKNLSKSASTSRKNKGVRIKW</sequence>
<dbReference type="Pfam" id="PF14751">
    <property type="entry name" value="DUF4474"/>
    <property type="match status" value="1"/>
</dbReference>
<dbReference type="InterPro" id="IPR022385">
    <property type="entry name" value="Rhs_assc_core"/>
</dbReference>
<evidence type="ECO:0000259" key="1">
    <source>
        <dbReference type="Pfam" id="PF14751"/>
    </source>
</evidence>
<feature type="domain" description="DUF4474" evidence="1">
    <location>
        <begin position="125"/>
        <end position="293"/>
    </location>
</feature>
<dbReference type="RefSeq" id="WP_349111357.1">
    <property type="nucleotide sequence ID" value="NZ_JBBNIN010000041.1"/>
</dbReference>
<organism evidence="2 3">
    <name type="scientific">Anaerostipes amylophilus</name>
    <dbReference type="NCBI Taxonomy" id="2981779"/>
    <lineage>
        <taxon>Bacteria</taxon>
        <taxon>Bacillati</taxon>
        <taxon>Bacillota</taxon>
        <taxon>Clostridia</taxon>
        <taxon>Lachnospirales</taxon>
        <taxon>Lachnospiraceae</taxon>
        <taxon>Anaerostipes</taxon>
    </lineage>
</organism>
<dbReference type="NCBIfam" id="TIGR03696">
    <property type="entry name" value="Rhs_assc_core"/>
    <property type="match status" value="1"/>
</dbReference>
<dbReference type="EMBL" id="JBBNIN010000041">
    <property type="protein sequence ID" value="MEQ2712098.1"/>
    <property type="molecule type" value="Genomic_DNA"/>
</dbReference>
<protein>
    <submittedName>
        <fullName evidence="2">DUF4474 domain-containing protein</fullName>
    </submittedName>
</protein>
<proteinExistence type="predicted"/>
<dbReference type="Gene3D" id="2.180.10.10">
    <property type="entry name" value="RHS repeat-associated core"/>
    <property type="match status" value="1"/>
</dbReference>
<evidence type="ECO:0000313" key="3">
    <source>
        <dbReference type="Proteomes" id="UP001482154"/>
    </source>
</evidence>
<dbReference type="InterPro" id="IPR050708">
    <property type="entry name" value="T6SS_VgrG/RHS"/>
</dbReference>
<dbReference type="Proteomes" id="UP001482154">
    <property type="component" value="Unassembled WGS sequence"/>
</dbReference>
<reference evidence="2 3" key="1">
    <citation type="submission" date="2024-04" db="EMBL/GenBank/DDBJ databases">
        <title>Human intestinal bacterial collection.</title>
        <authorList>
            <person name="Pauvert C."/>
            <person name="Hitch T.C.A."/>
            <person name="Clavel T."/>
        </authorList>
    </citation>
    <scope>NUCLEOTIDE SEQUENCE [LARGE SCALE GENOMIC DNA]</scope>
    <source>
        <strain evidence="2 3">CLA-AA-H249</strain>
    </source>
</reference>
<feature type="non-terminal residue" evidence="2">
    <location>
        <position position="1"/>
    </location>
</feature>
<dbReference type="PANTHER" id="PTHR32305">
    <property type="match status" value="1"/>
</dbReference>
<dbReference type="PANTHER" id="PTHR32305:SF15">
    <property type="entry name" value="PROTEIN RHSA-RELATED"/>
    <property type="match status" value="1"/>
</dbReference>
<dbReference type="InterPro" id="IPR029322">
    <property type="entry name" value="DUF4474"/>
</dbReference>
<evidence type="ECO:0000313" key="2">
    <source>
        <dbReference type="EMBL" id="MEQ2712098.1"/>
    </source>
</evidence>
<accession>A0ABV1IYU3</accession>
<gene>
    <name evidence="2" type="ORF">AAAU51_13170</name>
</gene>
<comment type="caution">
    <text evidence="2">The sequence shown here is derived from an EMBL/GenBank/DDBJ whole genome shotgun (WGS) entry which is preliminary data.</text>
</comment>
<name>A0ABV1IYU3_9FIRM</name>